<keyword evidence="2" id="KW-0479">Metal-binding</keyword>
<accession>A0ABX0XIV4</accession>
<dbReference type="PANTHER" id="PTHR22726">
    <property type="entry name" value="METALLOENDOPEPTIDASE OMA1"/>
    <property type="match status" value="1"/>
</dbReference>
<keyword evidence="10" id="KW-1185">Reference proteome</keyword>
<dbReference type="Pfam" id="PF01435">
    <property type="entry name" value="Peptidase_M48"/>
    <property type="match status" value="1"/>
</dbReference>
<evidence type="ECO:0000256" key="5">
    <source>
        <dbReference type="ARBA" id="ARBA00023049"/>
    </source>
</evidence>
<dbReference type="InterPro" id="IPR001915">
    <property type="entry name" value="Peptidase_M48"/>
</dbReference>
<keyword evidence="5 6" id="KW-0482">Metalloprotease</keyword>
<keyword evidence="3 6" id="KW-0378">Hydrolase</keyword>
<evidence type="ECO:0000256" key="7">
    <source>
        <dbReference type="SAM" id="SignalP"/>
    </source>
</evidence>
<comment type="cofactor">
    <cofactor evidence="6">
        <name>Zn(2+)</name>
        <dbReference type="ChEBI" id="CHEBI:29105"/>
    </cofactor>
    <text evidence="6">Binds 1 zinc ion per subunit.</text>
</comment>
<evidence type="ECO:0000256" key="4">
    <source>
        <dbReference type="ARBA" id="ARBA00022833"/>
    </source>
</evidence>
<dbReference type="GO" id="GO:0008233">
    <property type="term" value="F:peptidase activity"/>
    <property type="evidence" value="ECO:0007669"/>
    <property type="project" value="UniProtKB-KW"/>
</dbReference>
<evidence type="ECO:0000313" key="10">
    <source>
        <dbReference type="Proteomes" id="UP000734218"/>
    </source>
</evidence>
<dbReference type="InterPro" id="IPR051156">
    <property type="entry name" value="Mito/Outer_Membr_Metalloprot"/>
</dbReference>
<sequence length="384" mass="41671">MKRIAHAAAAVAMLCQPPAVASGQVPVGYQPVDSDERGLWMVMAEEERRVRDSNFVIQDPALNAYVRQVLCRTVGPRCAEVRIYLMRTPYFNASMAPNGMMQVWSGLFLRTRNEAQLAAVLAHEYTHYEEQHSLRIFRDVRDKSTVLSFLSLPLSILGGMAATTAAQFVTLATIFGFSRENERAADRGSVTLLTRAGYDPAAAAAIWEGIEAEREAAAAARGRSVRPEIALFGTHPTSRARMEELRAQAAAAPAGARESGEGPYQAALAGSWAMLVDDQIKLNDYGATELLLTRLAADGWTGSLIYARAELMRARGTADDLRHAEAWYQAAIVRPDAPAEARRGLGLTLLRRGEVAAGRAAIASYLEHRPNASDGAMLRAMTGA</sequence>
<keyword evidence="4 6" id="KW-0862">Zinc</keyword>
<protein>
    <submittedName>
        <fullName evidence="9">Zn-dependent protease</fullName>
    </submittedName>
</protein>
<dbReference type="EMBL" id="JAATJE010000001">
    <property type="protein sequence ID" value="NJC33254.1"/>
    <property type="molecule type" value="Genomic_DNA"/>
</dbReference>
<feature type="signal peptide" evidence="7">
    <location>
        <begin position="1"/>
        <end position="21"/>
    </location>
</feature>
<proteinExistence type="inferred from homology"/>
<dbReference type="CDD" id="cd07324">
    <property type="entry name" value="M48C_Oma1-like"/>
    <property type="match status" value="1"/>
</dbReference>
<evidence type="ECO:0000256" key="6">
    <source>
        <dbReference type="RuleBase" id="RU003983"/>
    </source>
</evidence>
<evidence type="ECO:0000256" key="2">
    <source>
        <dbReference type="ARBA" id="ARBA00022723"/>
    </source>
</evidence>
<keyword evidence="7" id="KW-0732">Signal</keyword>
<evidence type="ECO:0000259" key="8">
    <source>
        <dbReference type="Pfam" id="PF01435"/>
    </source>
</evidence>
<keyword evidence="1 6" id="KW-0645">Protease</keyword>
<comment type="similarity">
    <text evidence="6">Belongs to the peptidase M48 family.</text>
</comment>
<organism evidence="9 10">
    <name type="scientific">Sphingomonas jejuensis</name>
    <dbReference type="NCBI Taxonomy" id="904715"/>
    <lineage>
        <taxon>Bacteria</taxon>
        <taxon>Pseudomonadati</taxon>
        <taxon>Pseudomonadota</taxon>
        <taxon>Alphaproteobacteria</taxon>
        <taxon>Sphingomonadales</taxon>
        <taxon>Sphingomonadaceae</taxon>
        <taxon>Sphingomonas</taxon>
    </lineage>
</organism>
<evidence type="ECO:0000256" key="1">
    <source>
        <dbReference type="ARBA" id="ARBA00022670"/>
    </source>
</evidence>
<dbReference type="GO" id="GO:0006508">
    <property type="term" value="P:proteolysis"/>
    <property type="evidence" value="ECO:0007669"/>
    <property type="project" value="UniProtKB-KW"/>
</dbReference>
<name>A0ABX0XIV4_9SPHN</name>
<evidence type="ECO:0000256" key="3">
    <source>
        <dbReference type="ARBA" id="ARBA00022801"/>
    </source>
</evidence>
<feature type="chain" id="PRO_5045067177" evidence="7">
    <location>
        <begin position="22"/>
        <end position="384"/>
    </location>
</feature>
<feature type="domain" description="Peptidase M48" evidence="8">
    <location>
        <begin position="81"/>
        <end position="247"/>
    </location>
</feature>
<reference evidence="9 10" key="1">
    <citation type="submission" date="2020-03" db="EMBL/GenBank/DDBJ databases">
        <title>Genomic Encyclopedia of Type Strains, Phase IV (KMG-IV): sequencing the most valuable type-strain genomes for metagenomic binning, comparative biology and taxonomic classification.</title>
        <authorList>
            <person name="Goeker M."/>
        </authorList>
    </citation>
    <scope>NUCLEOTIDE SEQUENCE [LARGE SCALE GENOMIC DNA]</scope>
    <source>
        <strain evidence="9 10">DSM 27651</strain>
    </source>
</reference>
<gene>
    <name evidence="9" type="ORF">GGR88_000728</name>
</gene>
<dbReference type="Gene3D" id="3.30.2010.10">
    <property type="entry name" value="Metalloproteases ('zincins'), catalytic domain"/>
    <property type="match status" value="1"/>
</dbReference>
<evidence type="ECO:0000313" key="9">
    <source>
        <dbReference type="EMBL" id="NJC33254.1"/>
    </source>
</evidence>
<dbReference type="RefSeq" id="WP_167953098.1">
    <property type="nucleotide sequence ID" value="NZ_JAATJE010000001.1"/>
</dbReference>
<dbReference type="PANTHER" id="PTHR22726:SF1">
    <property type="entry name" value="METALLOENDOPEPTIDASE OMA1, MITOCHONDRIAL"/>
    <property type="match status" value="1"/>
</dbReference>
<comment type="caution">
    <text evidence="9">The sequence shown here is derived from an EMBL/GenBank/DDBJ whole genome shotgun (WGS) entry which is preliminary data.</text>
</comment>
<dbReference type="Proteomes" id="UP000734218">
    <property type="component" value="Unassembled WGS sequence"/>
</dbReference>